<dbReference type="SMART" id="SM00769">
    <property type="entry name" value="WHy"/>
    <property type="match status" value="1"/>
</dbReference>
<dbReference type="Gene3D" id="2.60.40.1820">
    <property type="match status" value="1"/>
</dbReference>
<dbReference type="RefSeq" id="WP_080885272.1">
    <property type="nucleotide sequence ID" value="NZ_LT828648.1"/>
</dbReference>
<dbReference type="Proteomes" id="UP000192042">
    <property type="component" value="Chromosome I"/>
</dbReference>
<dbReference type="KEGG" id="nja:NSJP_0447"/>
<keyword evidence="3" id="KW-1185">Reference proteome</keyword>
<evidence type="ECO:0000313" key="3">
    <source>
        <dbReference type="Proteomes" id="UP000192042"/>
    </source>
</evidence>
<dbReference type="GO" id="GO:0009269">
    <property type="term" value="P:response to desiccation"/>
    <property type="evidence" value="ECO:0007669"/>
    <property type="project" value="InterPro"/>
</dbReference>
<gene>
    <name evidence="2" type="ORF">NSJP_0447</name>
</gene>
<dbReference type="SUPFAM" id="SSF117070">
    <property type="entry name" value="LEA14-like"/>
    <property type="match status" value="1"/>
</dbReference>
<dbReference type="InterPro" id="IPR004864">
    <property type="entry name" value="LEA_2"/>
</dbReference>
<reference evidence="2 3" key="1">
    <citation type="submission" date="2017-03" db="EMBL/GenBank/DDBJ databases">
        <authorList>
            <person name="Afonso C.L."/>
            <person name="Miller P.J."/>
            <person name="Scott M.A."/>
            <person name="Spackman E."/>
            <person name="Goraichik I."/>
            <person name="Dimitrov K.M."/>
            <person name="Suarez D.L."/>
            <person name="Swayne D.E."/>
        </authorList>
    </citation>
    <scope>NUCLEOTIDE SEQUENCE [LARGE SCALE GENOMIC DNA]</scope>
    <source>
        <strain evidence="2">Genome sequencing of Nitrospira japonica strain NJ11</strain>
    </source>
</reference>
<sequence>MINKRSRWPVFWLIASMLVWGCATVPSDMEPPKVSIANIAPKDFALFEQRFDVQLRIQNPNDKELGINGLRCDIELNGKEFGNGMSGERVKIPRFGSEVVNVEVITSLGSLLRQVENLGQAGNAANPDGNKFVYRLKGTAFVESPSSFKLPFDEKGEIDLPLGSAPQH</sequence>
<proteinExistence type="predicted"/>
<name>A0A1W1I174_9BACT</name>
<dbReference type="InterPro" id="IPR013990">
    <property type="entry name" value="WHy-dom"/>
</dbReference>
<feature type="domain" description="Water stress and hypersensitive response" evidence="1">
    <location>
        <begin position="34"/>
        <end position="157"/>
    </location>
</feature>
<dbReference type="EMBL" id="LT828648">
    <property type="protein sequence ID" value="SLM46619.1"/>
    <property type="molecule type" value="Genomic_DNA"/>
</dbReference>
<evidence type="ECO:0000259" key="1">
    <source>
        <dbReference type="SMART" id="SM00769"/>
    </source>
</evidence>
<protein>
    <recommendedName>
        <fullName evidence="1">Water stress and hypersensitive response domain-containing protein</fullName>
    </recommendedName>
</protein>
<organism evidence="2 3">
    <name type="scientific">Nitrospira japonica</name>
    <dbReference type="NCBI Taxonomy" id="1325564"/>
    <lineage>
        <taxon>Bacteria</taxon>
        <taxon>Pseudomonadati</taxon>
        <taxon>Nitrospirota</taxon>
        <taxon>Nitrospiria</taxon>
        <taxon>Nitrospirales</taxon>
        <taxon>Nitrospiraceae</taxon>
        <taxon>Nitrospira</taxon>
    </lineage>
</organism>
<evidence type="ECO:0000313" key="2">
    <source>
        <dbReference type="EMBL" id="SLM46619.1"/>
    </source>
</evidence>
<accession>A0A1W1I174</accession>
<dbReference type="AlphaFoldDB" id="A0A1W1I174"/>
<dbReference type="OrthoDB" id="5421820at2"/>
<dbReference type="STRING" id="1325564.NSJP_0447"/>
<dbReference type="Pfam" id="PF03168">
    <property type="entry name" value="LEA_2"/>
    <property type="match status" value="1"/>
</dbReference>